<dbReference type="EMBL" id="VSSQ01102669">
    <property type="protein sequence ID" value="MPN43928.1"/>
    <property type="molecule type" value="Genomic_DNA"/>
</dbReference>
<gene>
    <name evidence="2" type="ORF">SDC9_191489</name>
</gene>
<dbReference type="InterPro" id="IPR009825">
    <property type="entry name" value="ECF_substrate-spec-like"/>
</dbReference>
<sequence length="154" mass="17169">MLSALIFVTTTFINIPVFPSTGGLIHFGNIFIFLIALTMDREYSLSGAIGLTLFDLLNGYTIWAPVTFVSRFLMAYIVNKLAYKSSNSLRIITAMFIGAIICALMYYVYEAIFISSFYAALASLLSDTITLMISIFISFALLPLVRKMLKNLNI</sequence>
<keyword evidence="1" id="KW-0812">Transmembrane</keyword>
<accession>A0A645HY46</accession>
<dbReference type="PANTHER" id="PTHR37815">
    <property type="entry name" value="UPF0397 PROTEIN BC_2624-RELATED"/>
    <property type="match status" value="1"/>
</dbReference>
<organism evidence="2">
    <name type="scientific">bioreactor metagenome</name>
    <dbReference type="NCBI Taxonomy" id="1076179"/>
    <lineage>
        <taxon>unclassified sequences</taxon>
        <taxon>metagenomes</taxon>
        <taxon>ecological metagenomes</taxon>
    </lineage>
</organism>
<protein>
    <recommendedName>
        <fullName evidence="3">Thiamine transporter HmpT</fullName>
    </recommendedName>
</protein>
<dbReference type="GO" id="GO:0016020">
    <property type="term" value="C:membrane"/>
    <property type="evidence" value="ECO:0007669"/>
    <property type="project" value="InterPro"/>
</dbReference>
<dbReference type="PANTHER" id="PTHR37815:SF3">
    <property type="entry name" value="UPF0397 PROTEIN SPR0429"/>
    <property type="match status" value="1"/>
</dbReference>
<evidence type="ECO:0000313" key="2">
    <source>
        <dbReference type="EMBL" id="MPN43928.1"/>
    </source>
</evidence>
<dbReference type="Pfam" id="PF07155">
    <property type="entry name" value="ECF-ribofla_trS"/>
    <property type="match status" value="1"/>
</dbReference>
<reference evidence="2" key="1">
    <citation type="submission" date="2019-08" db="EMBL/GenBank/DDBJ databases">
        <authorList>
            <person name="Kucharzyk K."/>
            <person name="Murdoch R.W."/>
            <person name="Higgins S."/>
            <person name="Loffler F."/>
        </authorList>
    </citation>
    <scope>NUCLEOTIDE SEQUENCE</scope>
</reference>
<evidence type="ECO:0000256" key="1">
    <source>
        <dbReference type="SAM" id="Phobius"/>
    </source>
</evidence>
<dbReference type="Gene3D" id="1.10.1760.20">
    <property type="match status" value="1"/>
</dbReference>
<evidence type="ECO:0008006" key="3">
    <source>
        <dbReference type="Google" id="ProtNLM"/>
    </source>
</evidence>
<name>A0A645HY46_9ZZZZ</name>
<keyword evidence="1" id="KW-0472">Membrane</keyword>
<feature type="transmembrane region" description="Helical" evidence="1">
    <location>
        <begin position="115"/>
        <end position="142"/>
    </location>
</feature>
<feature type="transmembrane region" description="Helical" evidence="1">
    <location>
        <begin position="89"/>
        <end position="109"/>
    </location>
</feature>
<keyword evidence="1" id="KW-1133">Transmembrane helix</keyword>
<feature type="transmembrane region" description="Helical" evidence="1">
    <location>
        <begin position="12"/>
        <end position="37"/>
    </location>
</feature>
<comment type="caution">
    <text evidence="2">The sequence shown here is derived from an EMBL/GenBank/DDBJ whole genome shotgun (WGS) entry which is preliminary data.</text>
</comment>
<proteinExistence type="predicted"/>
<dbReference type="AlphaFoldDB" id="A0A645HY46"/>